<dbReference type="KEGG" id="dci:103509558"/>
<dbReference type="PANTHER" id="PTHR11510">
    <property type="entry name" value="MYO-INOSITOL-1 PHOSPHATE SYNTHASE"/>
    <property type="match status" value="1"/>
</dbReference>
<dbReference type="STRING" id="121845.A0A1S3D1L9"/>
<dbReference type="Gene3D" id="3.40.50.720">
    <property type="entry name" value="NAD(P)-binding Rossmann-like Domain"/>
    <property type="match status" value="1"/>
</dbReference>
<organism evidence="1 2">
    <name type="scientific">Diaphorina citri</name>
    <name type="common">Asian citrus psyllid</name>
    <dbReference type="NCBI Taxonomy" id="121845"/>
    <lineage>
        <taxon>Eukaryota</taxon>
        <taxon>Metazoa</taxon>
        <taxon>Ecdysozoa</taxon>
        <taxon>Arthropoda</taxon>
        <taxon>Hexapoda</taxon>
        <taxon>Insecta</taxon>
        <taxon>Pterygota</taxon>
        <taxon>Neoptera</taxon>
        <taxon>Paraneoptera</taxon>
        <taxon>Hemiptera</taxon>
        <taxon>Sternorrhyncha</taxon>
        <taxon>Psylloidea</taxon>
        <taxon>Psyllidae</taxon>
        <taxon>Diaphorininae</taxon>
        <taxon>Diaphorina</taxon>
    </lineage>
</organism>
<keyword evidence="1" id="KW-1185">Reference proteome</keyword>
<gene>
    <name evidence="2" type="primary">LOC103509558</name>
</gene>
<accession>A0A1S3D1L9</accession>
<dbReference type="GO" id="GO:0006021">
    <property type="term" value="P:inositol biosynthetic process"/>
    <property type="evidence" value="ECO:0007669"/>
    <property type="project" value="InterPro"/>
</dbReference>
<sequence length="100" mass="11252">MKNSQNLNVLVESPNVKYTERAIEAVYEYARNTVVRENDRYVCKPTSSVLNIRTQRKVSKVGVMLIGWGGNNGSTVTGAILANKHNLCWQSKDGLKKPNW</sequence>
<evidence type="ECO:0000313" key="2">
    <source>
        <dbReference type="RefSeq" id="XP_008472403.1"/>
    </source>
</evidence>
<dbReference type="GO" id="GO:0004512">
    <property type="term" value="F:inositol-3-phosphate synthase activity"/>
    <property type="evidence" value="ECO:0007669"/>
    <property type="project" value="InterPro"/>
</dbReference>
<dbReference type="Pfam" id="PF07994">
    <property type="entry name" value="NAD_binding_5"/>
    <property type="match status" value="1"/>
</dbReference>
<dbReference type="SUPFAM" id="SSF51735">
    <property type="entry name" value="NAD(P)-binding Rossmann-fold domains"/>
    <property type="match status" value="1"/>
</dbReference>
<proteinExistence type="predicted"/>
<evidence type="ECO:0000313" key="1">
    <source>
        <dbReference type="Proteomes" id="UP000079169"/>
    </source>
</evidence>
<dbReference type="Proteomes" id="UP000079169">
    <property type="component" value="Unplaced"/>
</dbReference>
<name>A0A1S3D1L9_DIACI</name>
<dbReference type="InterPro" id="IPR002587">
    <property type="entry name" value="Myo-inos-1-P_Synthase"/>
</dbReference>
<dbReference type="AlphaFoldDB" id="A0A1S3D1L9"/>
<dbReference type="GeneID" id="103509558"/>
<dbReference type="GO" id="GO:0008654">
    <property type="term" value="P:phospholipid biosynthetic process"/>
    <property type="evidence" value="ECO:0007669"/>
    <property type="project" value="InterPro"/>
</dbReference>
<reference evidence="2" key="1">
    <citation type="submission" date="2025-08" db="UniProtKB">
        <authorList>
            <consortium name="RefSeq"/>
        </authorList>
    </citation>
    <scope>IDENTIFICATION</scope>
</reference>
<dbReference type="PaxDb" id="121845-A0A1S3D1L9"/>
<protein>
    <submittedName>
        <fullName evidence="2">Inositol-3-phosphate synthase-like</fullName>
    </submittedName>
</protein>
<dbReference type="RefSeq" id="XP_008472403.1">
    <property type="nucleotide sequence ID" value="XM_008474181.3"/>
</dbReference>
<dbReference type="OMA" id="FEYWTTR"/>
<dbReference type="InterPro" id="IPR036291">
    <property type="entry name" value="NAD(P)-bd_dom_sf"/>
</dbReference>